<protein>
    <submittedName>
        <fullName evidence="3">Uncharacterized protein</fullName>
    </submittedName>
</protein>
<name>A0A6L2J3U3_TANCI</name>
<feature type="compositionally biased region" description="Low complexity" evidence="2">
    <location>
        <begin position="636"/>
        <end position="645"/>
    </location>
</feature>
<feature type="coiled-coil region" evidence="1">
    <location>
        <begin position="477"/>
        <end position="504"/>
    </location>
</feature>
<sequence length="807" mass="91825">MYVSGRVDILDIVDIDLFTVLVLNMMVLKLGYTGKSEPMFYNYLRPLTSLDEGLYDLAYEKDVHCLVTLVRSFNLIEVYIKHGVTALDSYLRAPRFRETIEEITDEHGSIVIDDVMRQLSFDETELDEEAGFADVAGSGVDSLRLGHDESFGVDDLDLNINKPINLNVSQVKTPYELYVSEKPDVEVRTQVPIVEEVGIQEFSVEDVVLENYVSSGEDAEQYNDLSTNDDDDVDEDFLVNKENEFVEPDVDVYLFGISMDLHFDNIGVTNLVSDDVLEGEGVNNKYNTGEGYHAVPPPYTRNFMPPKPDLVFADEHVVSESVTSLLGIAKSKAKTSELKLKTISEPIIKDWVSDSDDENEIETETKQMKPIFAKIRALVDRKKIIVTEASIRHDLQLQDAEGTACLPNDTIFEELARMWRKQRKETKVPYIEPQTKESIPTPSNDPLPSGEDRMQLTELMNLCINLQKQVFDLEKAKTAQAKDIADLKKRVKKLERKKKLKTSGLKRLWKGRMIDNIDQDIEITLVNESQGRMNEEEMFEANDLDGDEVIVDATAGEKVEQSTKVAEKEVSTADPVITAGEVVTTAEDVEATTAATTPQISKDELILAQTLIEIKAAKPKAREVIVQEPSKFRTTSSSQPSQLPQAKDKEEERITREKDEATIAMIEQWDKVQAKINADLELAQKLQTKEQEQLTDAEKARLFMEFLEKRRKLFARKREIKKRNRPPTKAQQRRNELEKESAKRQKLEKEDDSTELKKCLEIVHEDDDDVTIEATPLSSKYPTIVDYKIYKEGKKRYFKIIRADGNS</sequence>
<dbReference type="AlphaFoldDB" id="A0A6L2J3U3"/>
<feature type="region of interest" description="Disordered" evidence="2">
    <location>
        <begin position="430"/>
        <end position="450"/>
    </location>
</feature>
<feature type="compositionally biased region" description="Basic and acidic residues" evidence="2">
    <location>
        <begin position="733"/>
        <end position="754"/>
    </location>
</feature>
<keyword evidence="1" id="KW-0175">Coiled coil</keyword>
<organism evidence="3">
    <name type="scientific">Tanacetum cinerariifolium</name>
    <name type="common">Dalmatian daisy</name>
    <name type="synonym">Chrysanthemum cinerariifolium</name>
    <dbReference type="NCBI Taxonomy" id="118510"/>
    <lineage>
        <taxon>Eukaryota</taxon>
        <taxon>Viridiplantae</taxon>
        <taxon>Streptophyta</taxon>
        <taxon>Embryophyta</taxon>
        <taxon>Tracheophyta</taxon>
        <taxon>Spermatophyta</taxon>
        <taxon>Magnoliopsida</taxon>
        <taxon>eudicotyledons</taxon>
        <taxon>Gunneridae</taxon>
        <taxon>Pentapetalae</taxon>
        <taxon>asterids</taxon>
        <taxon>campanulids</taxon>
        <taxon>Asterales</taxon>
        <taxon>Asteraceae</taxon>
        <taxon>Asteroideae</taxon>
        <taxon>Anthemideae</taxon>
        <taxon>Anthemidinae</taxon>
        <taxon>Tanacetum</taxon>
    </lineage>
</organism>
<feature type="region of interest" description="Disordered" evidence="2">
    <location>
        <begin position="717"/>
        <end position="754"/>
    </location>
</feature>
<gene>
    <name evidence="3" type="ORF">Tci_003474</name>
</gene>
<feature type="compositionally biased region" description="Basic residues" evidence="2">
    <location>
        <begin position="717"/>
        <end position="726"/>
    </location>
</feature>
<feature type="compositionally biased region" description="Basic and acidic residues" evidence="2">
    <location>
        <begin position="646"/>
        <end position="655"/>
    </location>
</feature>
<reference evidence="3" key="1">
    <citation type="journal article" date="2019" name="Sci. Rep.">
        <title>Draft genome of Tanacetum cinerariifolium, the natural source of mosquito coil.</title>
        <authorList>
            <person name="Yamashiro T."/>
            <person name="Shiraishi A."/>
            <person name="Satake H."/>
            <person name="Nakayama K."/>
        </authorList>
    </citation>
    <scope>NUCLEOTIDE SEQUENCE</scope>
</reference>
<accession>A0A6L2J3U3</accession>
<dbReference type="EMBL" id="BKCJ010000257">
    <property type="protein sequence ID" value="GEU31496.1"/>
    <property type="molecule type" value="Genomic_DNA"/>
</dbReference>
<evidence type="ECO:0000256" key="1">
    <source>
        <dbReference type="SAM" id="Coils"/>
    </source>
</evidence>
<evidence type="ECO:0000313" key="3">
    <source>
        <dbReference type="EMBL" id="GEU31496.1"/>
    </source>
</evidence>
<evidence type="ECO:0000256" key="2">
    <source>
        <dbReference type="SAM" id="MobiDB-lite"/>
    </source>
</evidence>
<proteinExistence type="predicted"/>
<feature type="region of interest" description="Disordered" evidence="2">
    <location>
        <begin position="628"/>
        <end position="655"/>
    </location>
</feature>
<comment type="caution">
    <text evidence="3">The sequence shown here is derived from an EMBL/GenBank/DDBJ whole genome shotgun (WGS) entry which is preliminary data.</text>
</comment>
<feature type="compositionally biased region" description="Polar residues" evidence="2">
    <location>
        <begin position="436"/>
        <end position="446"/>
    </location>
</feature>